<proteinExistence type="predicted"/>
<name>A0AAJ0BTR8_9PEZI</name>
<gene>
    <name evidence="1" type="ORF">QBC33DRAFT_603698</name>
</gene>
<dbReference type="EMBL" id="MU839048">
    <property type="protein sequence ID" value="KAK1761886.1"/>
    <property type="molecule type" value="Genomic_DNA"/>
</dbReference>
<reference evidence="1" key="1">
    <citation type="submission" date="2023-06" db="EMBL/GenBank/DDBJ databases">
        <title>Genome-scale phylogeny and comparative genomics of the fungal order Sordariales.</title>
        <authorList>
            <consortium name="Lawrence Berkeley National Laboratory"/>
            <person name="Hensen N."/>
            <person name="Bonometti L."/>
            <person name="Westerberg I."/>
            <person name="Brannstrom I.O."/>
            <person name="Guillou S."/>
            <person name="Cros-Aarteil S."/>
            <person name="Calhoun S."/>
            <person name="Haridas S."/>
            <person name="Kuo A."/>
            <person name="Mondo S."/>
            <person name="Pangilinan J."/>
            <person name="Riley R."/>
            <person name="Labutti K."/>
            <person name="Andreopoulos B."/>
            <person name="Lipzen A."/>
            <person name="Chen C."/>
            <person name="Yanf M."/>
            <person name="Daum C."/>
            <person name="Ng V."/>
            <person name="Clum A."/>
            <person name="Steindorff A."/>
            <person name="Ohm R."/>
            <person name="Martin F."/>
            <person name="Silar P."/>
            <person name="Natvig D."/>
            <person name="Lalanne C."/>
            <person name="Gautier V."/>
            <person name="Ament-Velasquez S.L."/>
            <person name="Kruys A."/>
            <person name="Hutchinson M.I."/>
            <person name="Powell A.J."/>
            <person name="Barry K."/>
            <person name="Miller A.N."/>
            <person name="Grigoriev I.V."/>
            <person name="Debuchy R."/>
            <person name="Gladieux P."/>
            <person name="Thoren M.H."/>
            <person name="Johannesson H."/>
        </authorList>
    </citation>
    <scope>NUCLEOTIDE SEQUENCE</scope>
    <source>
        <strain evidence="1">8032-3</strain>
    </source>
</reference>
<dbReference type="Proteomes" id="UP001244011">
    <property type="component" value="Unassembled WGS sequence"/>
</dbReference>
<dbReference type="AlphaFoldDB" id="A0AAJ0BTR8"/>
<comment type="caution">
    <text evidence="1">The sequence shown here is derived from an EMBL/GenBank/DDBJ whole genome shotgun (WGS) entry which is preliminary data.</text>
</comment>
<protein>
    <submittedName>
        <fullName evidence="1">Uncharacterized protein</fullName>
    </submittedName>
</protein>
<keyword evidence="2" id="KW-1185">Reference proteome</keyword>
<dbReference type="GeneID" id="85315390"/>
<sequence>MVCMICTSSATGTAPPSNKNSSVGASGMAGGAGVLLPASMLRGEKKRARGRKGTVYNEEYIVNNVRRLVECVGVAGDEVARLVFGLAGDEWPRGRGLSRTCYREESAQQLSIRCGDRQ</sequence>
<dbReference type="RefSeq" id="XP_060278099.1">
    <property type="nucleotide sequence ID" value="XM_060432203.1"/>
</dbReference>
<evidence type="ECO:0000313" key="1">
    <source>
        <dbReference type="EMBL" id="KAK1761886.1"/>
    </source>
</evidence>
<accession>A0AAJ0BTR8</accession>
<organism evidence="1 2">
    <name type="scientific">Phialemonium atrogriseum</name>
    <dbReference type="NCBI Taxonomy" id="1093897"/>
    <lineage>
        <taxon>Eukaryota</taxon>
        <taxon>Fungi</taxon>
        <taxon>Dikarya</taxon>
        <taxon>Ascomycota</taxon>
        <taxon>Pezizomycotina</taxon>
        <taxon>Sordariomycetes</taxon>
        <taxon>Sordariomycetidae</taxon>
        <taxon>Cephalothecales</taxon>
        <taxon>Cephalothecaceae</taxon>
        <taxon>Phialemonium</taxon>
    </lineage>
</organism>
<evidence type="ECO:0000313" key="2">
    <source>
        <dbReference type="Proteomes" id="UP001244011"/>
    </source>
</evidence>